<comment type="caution">
    <text evidence="1">The sequence shown here is derived from an EMBL/GenBank/DDBJ whole genome shotgun (WGS) entry which is preliminary data.</text>
</comment>
<keyword evidence="2" id="KW-1185">Reference proteome</keyword>
<organism evidence="1 2">
    <name type="scientific">Rehmannia glutinosa</name>
    <name type="common">Chinese foxglove</name>
    <dbReference type="NCBI Taxonomy" id="99300"/>
    <lineage>
        <taxon>Eukaryota</taxon>
        <taxon>Viridiplantae</taxon>
        <taxon>Streptophyta</taxon>
        <taxon>Embryophyta</taxon>
        <taxon>Tracheophyta</taxon>
        <taxon>Spermatophyta</taxon>
        <taxon>Magnoliopsida</taxon>
        <taxon>eudicotyledons</taxon>
        <taxon>Gunneridae</taxon>
        <taxon>Pentapetalae</taxon>
        <taxon>asterids</taxon>
        <taxon>lamiids</taxon>
        <taxon>Lamiales</taxon>
        <taxon>Orobanchaceae</taxon>
        <taxon>Rehmannieae</taxon>
        <taxon>Rehmannia</taxon>
    </lineage>
</organism>
<dbReference type="PANTHER" id="PTHR46855">
    <property type="entry name" value="OSJNBB0038F03.10 PROTEIN"/>
    <property type="match status" value="1"/>
</dbReference>
<dbReference type="InterPro" id="IPR044589">
    <property type="entry name" value="GATA26/27"/>
</dbReference>
<evidence type="ECO:0000313" key="2">
    <source>
        <dbReference type="Proteomes" id="UP001318860"/>
    </source>
</evidence>
<evidence type="ECO:0008006" key="3">
    <source>
        <dbReference type="Google" id="ProtNLM"/>
    </source>
</evidence>
<dbReference type="Proteomes" id="UP001318860">
    <property type="component" value="Unassembled WGS sequence"/>
</dbReference>
<protein>
    <recommendedName>
        <fullName evidence="3">C2H2-type domain-containing protein</fullName>
    </recommendedName>
</protein>
<name>A0ABR0WCA3_REHGL</name>
<gene>
    <name evidence="1" type="ORF">DH2020_024093</name>
</gene>
<dbReference type="PANTHER" id="PTHR46855:SF1">
    <property type="entry name" value="GATA TRANSCRIPTION FACTOR 26"/>
    <property type="match status" value="1"/>
</dbReference>
<reference evidence="1 2" key="1">
    <citation type="journal article" date="2021" name="Comput. Struct. Biotechnol. J.">
        <title>De novo genome assembly of the potent medicinal plant Rehmannia glutinosa using nanopore technology.</title>
        <authorList>
            <person name="Ma L."/>
            <person name="Dong C."/>
            <person name="Song C."/>
            <person name="Wang X."/>
            <person name="Zheng X."/>
            <person name="Niu Y."/>
            <person name="Chen S."/>
            <person name="Feng W."/>
        </authorList>
    </citation>
    <scope>NUCLEOTIDE SEQUENCE [LARGE SCALE GENOMIC DNA]</scope>
    <source>
        <strain evidence="1">DH-2019</strain>
    </source>
</reference>
<accession>A0ABR0WCA3</accession>
<dbReference type="EMBL" id="JABTTQ020000013">
    <property type="protein sequence ID" value="KAK6143745.1"/>
    <property type="molecule type" value="Genomic_DNA"/>
</dbReference>
<evidence type="ECO:0000313" key="1">
    <source>
        <dbReference type="EMBL" id="KAK6143745.1"/>
    </source>
</evidence>
<proteinExistence type="predicted"/>
<sequence length="366" mass="40542">MSKTDSSTWRSLNTGKPVICNTCRSKMSKNKLVVIHHSPPRHNNDIGAKIGISSGNSSFDHQISTLSTSIVHQNVNFTVSQIGMIFGNLPFEPLAVPVNINVQAGQSSQEQILKSKVVVKEEHCEIGYDQDQFYCGTTSLKTSTSVLEGGSMIQIKQEYDCQETLTEAGTLSIWDPNKVQKRKRSKLPQYTLSPLARFLNQLYHVSQYRPIKINKISTQNRDAYDREIPKYDDVLIYEKCMYVAENEIGLGAKLLSPPINSCSKKEEGFYKTESSAYSTTSSSTNESGANYSNCLIDVPIISSSSGCGAQSVRRPNGRMMQQTYWPDDGKKSISAAAIAILACSTRPEGWSIRALQQAPFQSLQPD</sequence>